<dbReference type="Proteomes" id="UP000199236">
    <property type="component" value="Unassembled WGS sequence"/>
</dbReference>
<dbReference type="InterPro" id="IPR015069">
    <property type="entry name" value="2H-PEstase_DUF1868"/>
</dbReference>
<dbReference type="Pfam" id="PF08975">
    <property type="entry name" value="2H-phosphodiest"/>
    <property type="match status" value="1"/>
</dbReference>
<accession>A0A1I5LPV6</accession>
<dbReference type="AlphaFoldDB" id="A0A1I5LPV6"/>
<evidence type="ECO:0000259" key="1">
    <source>
        <dbReference type="Pfam" id="PF08975"/>
    </source>
</evidence>
<gene>
    <name evidence="2" type="ORF">SAMN04488056_11775</name>
</gene>
<dbReference type="RefSeq" id="WP_175528208.1">
    <property type="nucleotide sequence ID" value="NZ_FOVR01000017.1"/>
</dbReference>
<reference evidence="2 3" key="1">
    <citation type="submission" date="2016-10" db="EMBL/GenBank/DDBJ databases">
        <authorList>
            <person name="de Groot N.N."/>
        </authorList>
    </citation>
    <scope>NUCLEOTIDE SEQUENCE [LARGE SCALE GENOMIC DNA]</scope>
    <source>
        <strain evidence="2 3">CGMCC 1.9157</strain>
    </source>
</reference>
<name>A0A1I5LPV6_9HYPH</name>
<dbReference type="STRING" id="655353.SAMN04488056_11775"/>
<feature type="domain" description="DUF1868" evidence="1">
    <location>
        <begin position="33"/>
        <end position="137"/>
    </location>
</feature>
<sequence length="245" mass="27181">MTITRRDPIAYMAGTLSDGERPASITEEGGGGKFTPDGKALPFAGNTFLCHIDPSSRAYRALVSMQQEIKAGPFAHLFAFLPADSLHMTLFQGVSPGCISSSEGWPKDIPLRNSRDSVTQAFVQRLTGRYLPTGMNVTALDLFALHSVTVSGATPQDEQMLRQVREILSQLTSIRYHAHDSYIFHVTLAYPLTFTDKDTATAIHKESARLFARYEKDLSDISMAAVEFCNYETMLQFEPVMVFKD</sequence>
<dbReference type="Gene3D" id="3.90.1140.10">
    <property type="entry name" value="Cyclic phosphodiesterase"/>
    <property type="match status" value="1"/>
</dbReference>
<dbReference type="InterPro" id="IPR009097">
    <property type="entry name" value="Cyclic_Pdiesterase"/>
</dbReference>
<dbReference type="SUPFAM" id="SSF55144">
    <property type="entry name" value="LigT-like"/>
    <property type="match status" value="1"/>
</dbReference>
<evidence type="ECO:0000313" key="3">
    <source>
        <dbReference type="Proteomes" id="UP000199236"/>
    </source>
</evidence>
<organism evidence="2 3">
    <name type="scientific">Cohaesibacter marisflavi</name>
    <dbReference type="NCBI Taxonomy" id="655353"/>
    <lineage>
        <taxon>Bacteria</taxon>
        <taxon>Pseudomonadati</taxon>
        <taxon>Pseudomonadota</taxon>
        <taxon>Alphaproteobacteria</taxon>
        <taxon>Hyphomicrobiales</taxon>
        <taxon>Cohaesibacteraceae</taxon>
    </lineage>
</organism>
<protein>
    <recommendedName>
        <fullName evidence="1">DUF1868 domain-containing protein</fullName>
    </recommendedName>
</protein>
<proteinExistence type="predicted"/>
<evidence type="ECO:0000313" key="2">
    <source>
        <dbReference type="EMBL" id="SFO99232.1"/>
    </source>
</evidence>
<dbReference type="EMBL" id="FOVR01000017">
    <property type="protein sequence ID" value="SFO99232.1"/>
    <property type="molecule type" value="Genomic_DNA"/>
</dbReference>
<keyword evidence="3" id="KW-1185">Reference proteome</keyword>